<dbReference type="Proteomes" id="UP000027180">
    <property type="component" value="Plasmid pRetIE4771a"/>
</dbReference>
<dbReference type="InterPro" id="IPR036388">
    <property type="entry name" value="WH-like_DNA-bd_sf"/>
</dbReference>
<dbReference type="KEGG" id="rei:IE4771_PA00179"/>
<gene>
    <name evidence="2" type="ORF">IE4771_PA00179</name>
</gene>
<organism evidence="2 3">
    <name type="scientific">Rhizobium etli bv. mimosae str. IE4771</name>
    <dbReference type="NCBI Taxonomy" id="1432050"/>
    <lineage>
        <taxon>Bacteria</taxon>
        <taxon>Pseudomonadati</taxon>
        <taxon>Pseudomonadota</taxon>
        <taxon>Alphaproteobacteria</taxon>
        <taxon>Hyphomicrobiales</taxon>
        <taxon>Rhizobiaceae</taxon>
        <taxon>Rhizobium/Agrobacterium group</taxon>
        <taxon>Rhizobium</taxon>
    </lineage>
</organism>
<geneLocation type="plasmid" evidence="2 3">
    <name>pRetIE4771a</name>
</geneLocation>
<feature type="domain" description="HTH luxR-type" evidence="1">
    <location>
        <begin position="23"/>
        <end position="80"/>
    </location>
</feature>
<dbReference type="SMART" id="SM00421">
    <property type="entry name" value="HTH_LUXR"/>
    <property type="match status" value="1"/>
</dbReference>
<dbReference type="HOGENOM" id="CLU_191526_0_0_5"/>
<dbReference type="GO" id="GO:0003677">
    <property type="term" value="F:DNA binding"/>
    <property type="evidence" value="ECO:0007669"/>
    <property type="project" value="InterPro"/>
</dbReference>
<evidence type="ECO:0000259" key="1">
    <source>
        <dbReference type="SMART" id="SM00421"/>
    </source>
</evidence>
<dbReference type="InterPro" id="IPR016032">
    <property type="entry name" value="Sig_transdc_resp-reg_C-effctor"/>
</dbReference>
<dbReference type="SUPFAM" id="SSF46894">
    <property type="entry name" value="C-terminal effector domain of the bipartite response regulators"/>
    <property type="match status" value="1"/>
</dbReference>
<dbReference type="Gene3D" id="1.10.10.10">
    <property type="entry name" value="Winged helix-like DNA-binding domain superfamily/Winged helix DNA-binding domain"/>
    <property type="match status" value="1"/>
</dbReference>
<sequence>MLASGTKPAADRGATECDLVMKEWILSPLEKTCLRWISRGRTVAEIASLEGKSVAMIENCLQSALVALKAKSIEEALQKADLGQSD</sequence>
<reference evidence="2 3" key="1">
    <citation type="submission" date="2013-12" db="EMBL/GenBank/DDBJ databases">
        <title>Complete genome sequence of Rhizobium etli bv. mimosae IE4771.</title>
        <authorList>
            <person name="Bustos P."/>
            <person name="Santamaria R.I."/>
            <person name="Lozano L."/>
            <person name="Ormeno-Orrillo E."/>
            <person name="Rogel M.A."/>
            <person name="Romero D."/>
            <person name="Cevallos M.A."/>
            <person name="Martinez-Romero E."/>
            <person name="Gonzalez V."/>
        </authorList>
    </citation>
    <scope>NUCLEOTIDE SEQUENCE [LARGE SCALE GENOMIC DNA]</scope>
    <source>
        <strain evidence="2 3">IE4771</strain>
        <plasmid evidence="3">Plasmid pRetIE4771a</plasmid>
    </source>
</reference>
<keyword evidence="2" id="KW-0614">Plasmid</keyword>
<evidence type="ECO:0000313" key="2">
    <source>
        <dbReference type="EMBL" id="AIC29685.1"/>
    </source>
</evidence>
<name>A0A060ICA0_RHIET</name>
<dbReference type="AlphaFoldDB" id="A0A060ICA0"/>
<accession>A0A060ICA0</accession>
<protein>
    <submittedName>
        <fullName evidence="2">Response regulator protein</fullName>
    </submittedName>
</protein>
<proteinExistence type="predicted"/>
<dbReference type="GO" id="GO:0006355">
    <property type="term" value="P:regulation of DNA-templated transcription"/>
    <property type="evidence" value="ECO:0007669"/>
    <property type="project" value="InterPro"/>
</dbReference>
<dbReference type="InterPro" id="IPR000792">
    <property type="entry name" value="Tscrpt_reg_LuxR_C"/>
</dbReference>
<dbReference type="EMBL" id="CP006987">
    <property type="protein sequence ID" value="AIC29685.1"/>
    <property type="molecule type" value="Genomic_DNA"/>
</dbReference>
<evidence type="ECO:0000313" key="3">
    <source>
        <dbReference type="Proteomes" id="UP000027180"/>
    </source>
</evidence>